<keyword evidence="1" id="KW-1133">Transmembrane helix</keyword>
<dbReference type="RefSeq" id="WP_265350300.1">
    <property type="nucleotide sequence ID" value="NZ_JAMQPL010000001.1"/>
</dbReference>
<sequence length="124" mass="14300">MAFAAYLITKDIQNKELYIISAYLNGRNKDKRKEDNAENRIDRIQRVLDQTGRLFTISEKFKFGITFSDLGISKFLNYFFYSWGDVYLDILASAGGAISIGFVIVGPLYLLSYYLDNEHWGFTP</sequence>
<accession>A0AAW5VIP5</accession>
<evidence type="ECO:0000313" key="2">
    <source>
        <dbReference type="EMBL" id="MCW7524915.1"/>
    </source>
</evidence>
<proteinExistence type="predicted"/>
<dbReference type="Proteomes" id="UP001208540">
    <property type="component" value="Unassembled WGS sequence"/>
</dbReference>
<dbReference type="EMBL" id="JAMQPL010000001">
    <property type="protein sequence ID" value="MCW7528782.1"/>
    <property type="molecule type" value="Genomic_DNA"/>
</dbReference>
<keyword evidence="1" id="KW-0472">Membrane</keyword>
<keyword evidence="1" id="KW-0812">Transmembrane</keyword>
<protein>
    <recommendedName>
        <fullName evidence="6">ABC transmembrane type-1 domain-containing protein</fullName>
    </recommendedName>
</protein>
<evidence type="ECO:0008006" key="6">
    <source>
        <dbReference type="Google" id="ProtNLM"/>
    </source>
</evidence>
<keyword evidence="5" id="KW-1185">Reference proteome</keyword>
<name>A0AAW5VIP5_9LEPT</name>
<evidence type="ECO:0000313" key="3">
    <source>
        <dbReference type="EMBL" id="MCW7528782.1"/>
    </source>
</evidence>
<organism evidence="3 4">
    <name type="scientific">Leptospira soteropolitanensis</name>
    <dbReference type="NCBI Taxonomy" id="2950025"/>
    <lineage>
        <taxon>Bacteria</taxon>
        <taxon>Pseudomonadati</taxon>
        <taxon>Spirochaetota</taxon>
        <taxon>Spirochaetia</taxon>
        <taxon>Leptospirales</taxon>
        <taxon>Leptospiraceae</taxon>
        <taxon>Leptospira</taxon>
    </lineage>
</organism>
<evidence type="ECO:0000313" key="4">
    <source>
        <dbReference type="Proteomes" id="UP001208540"/>
    </source>
</evidence>
<evidence type="ECO:0000313" key="5">
    <source>
        <dbReference type="Proteomes" id="UP001208912"/>
    </source>
</evidence>
<dbReference type="EMBL" id="JAMQPM010000001">
    <property type="protein sequence ID" value="MCW7524915.1"/>
    <property type="molecule type" value="Genomic_DNA"/>
</dbReference>
<dbReference type="AlphaFoldDB" id="A0AAW5VIP5"/>
<feature type="transmembrane region" description="Helical" evidence="1">
    <location>
        <begin position="90"/>
        <end position="111"/>
    </location>
</feature>
<comment type="caution">
    <text evidence="3">The sequence shown here is derived from an EMBL/GenBank/DDBJ whole genome shotgun (WGS) entry which is preliminary data.</text>
</comment>
<evidence type="ECO:0000256" key="1">
    <source>
        <dbReference type="SAM" id="Phobius"/>
    </source>
</evidence>
<dbReference type="Proteomes" id="UP001208912">
    <property type="component" value="Unassembled WGS sequence"/>
</dbReference>
<gene>
    <name evidence="2" type="ORF">ND861_01030</name>
    <name evidence="3" type="ORF">ND862_01030</name>
</gene>
<reference evidence="3 5" key="1">
    <citation type="submission" date="2022-06" db="EMBL/GenBank/DDBJ databases">
        <title>Leptospira isolates from biofilms formed at urban environments.</title>
        <authorList>
            <person name="Ribeiro P.S."/>
            <person name="Sousa T."/>
            <person name="Carvalho N."/>
            <person name="Aburjaile F."/>
            <person name="Neves F."/>
            <person name="Oliveira D."/>
            <person name="Blanco L."/>
            <person name="Lima J."/>
            <person name="Costa F."/>
            <person name="Brenig B."/>
            <person name="Soares S."/>
            <person name="Ramos R."/>
            <person name="Goes-Neto A."/>
            <person name="Matiuzzi M."/>
            <person name="Azevedo V."/>
            <person name="Ristow P."/>
        </authorList>
    </citation>
    <scope>NUCLEOTIDE SEQUENCE</scope>
    <source>
        <strain evidence="2 5">VSF19</strain>
        <strain evidence="3">VSF20</strain>
    </source>
</reference>